<name>A0A0A9D280_ARUDO</name>
<organism evidence="1">
    <name type="scientific">Arundo donax</name>
    <name type="common">Giant reed</name>
    <name type="synonym">Donax arundinaceus</name>
    <dbReference type="NCBI Taxonomy" id="35708"/>
    <lineage>
        <taxon>Eukaryota</taxon>
        <taxon>Viridiplantae</taxon>
        <taxon>Streptophyta</taxon>
        <taxon>Embryophyta</taxon>
        <taxon>Tracheophyta</taxon>
        <taxon>Spermatophyta</taxon>
        <taxon>Magnoliopsida</taxon>
        <taxon>Liliopsida</taxon>
        <taxon>Poales</taxon>
        <taxon>Poaceae</taxon>
        <taxon>PACMAD clade</taxon>
        <taxon>Arundinoideae</taxon>
        <taxon>Arundineae</taxon>
        <taxon>Arundo</taxon>
    </lineage>
</organism>
<proteinExistence type="predicted"/>
<sequence length="37" mass="4589">MIYRSLSIYFQRANKRSHLRDRAHKHYERVPIMIGNM</sequence>
<protein>
    <submittedName>
        <fullName evidence="1">Uncharacterized protein</fullName>
    </submittedName>
</protein>
<dbReference type="EMBL" id="GBRH01215206">
    <property type="protein sequence ID" value="JAD82689.1"/>
    <property type="molecule type" value="Transcribed_RNA"/>
</dbReference>
<accession>A0A0A9D280</accession>
<reference evidence="1" key="1">
    <citation type="submission" date="2014-09" db="EMBL/GenBank/DDBJ databases">
        <authorList>
            <person name="Magalhaes I.L.F."/>
            <person name="Oliveira U."/>
            <person name="Santos F.R."/>
            <person name="Vidigal T.H.D.A."/>
            <person name="Brescovit A.D."/>
            <person name="Santos A.J."/>
        </authorList>
    </citation>
    <scope>NUCLEOTIDE SEQUENCE</scope>
    <source>
        <tissue evidence="1">Shoot tissue taken approximately 20 cm above the soil surface</tissue>
    </source>
</reference>
<reference evidence="1" key="2">
    <citation type="journal article" date="2015" name="Data Brief">
        <title>Shoot transcriptome of the giant reed, Arundo donax.</title>
        <authorList>
            <person name="Barrero R.A."/>
            <person name="Guerrero F.D."/>
            <person name="Moolhuijzen P."/>
            <person name="Goolsby J.A."/>
            <person name="Tidwell J."/>
            <person name="Bellgard S.E."/>
            <person name="Bellgard M.I."/>
        </authorList>
    </citation>
    <scope>NUCLEOTIDE SEQUENCE</scope>
    <source>
        <tissue evidence="1">Shoot tissue taken approximately 20 cm above the soil surface</tissue>
    </source>
</reference>
<evidence type="ECO:0000313" key="1">
    <source>
        <dbReference type="EMBL" id="JAD82689.1"/>
    </source>
</evidence>
<dbReference type="AlphaFoldDB" id="A0A0A9D280"/>